<sequence length="222" mass="25352">MYDLGDSQDENDNVIVKDPTRSWWEPYFVKKTKDGDKGFECIITGKQGRKCEIFRKSKDGGTQTLFNHLRKDHQTIYDKVTSAKTNQASSILSPPAKRQQTLELKGYHYYSDTVLPREANKIKTKQKTFLEGKFFAGTSDGWSHDMVSLLSMTVQQRQSDFSLSKEVLMCQPLESNHTAEYLAKIVENYFGEMGLLIDQVLAIVRDDAKNMIALCDCLKIES</sequence>
<dbReference type="PANTHER" id="PTHR46481:SF10">
    <property type="entry name" value="ZINC FINGER BED DOMAIN-CONTAINING PROTEIN 39"/>
    <property type="match status" value="1"/>
</dbReference>
<dbReference type="Proteomes" id="UP000887540">
    <property type="component" value="Unplaced"/>
</dbReference>
<evidence type="ECO:0000313" key="7">
    <source>
        <dbReference type="WBParaSite" id="ACRNAN_Path_44.g161.t1"/>
    </source>
</evidence>
<dbReference type="PANTHER" id="PTHR46481">
    <property type="entry name" value="ZINC FINGER BED DOMAIN-CONTAINING PROTEIN 4"/>
    <property type="match status" value="1"/>
</dbReference>
<dbReference type="GO" id="GO:0005634">
    <property type="term" value="C:nucleus"/>
    <property type="evidence" value="ECO:0007669"/>
    <property type="project" value="UniProtKB-SubCell"/>
</dbReference>
<evidence type="ECO:0000256" key="3">
    <source>
        <dbReference type="ARBA" id="ARBA00022771"/>
    </source>
</evidence>
<keyword evidence="4" id="KW-0862">Zinc</keyword>
<accession>A0A914C6S4</accession>
<evidence type="ECO:0000256" key="4">
    <source>
        <dbReference type="ARBA" id="ARBA00022833"/>
    </source>
</evidence>
<dbReference type="GO" id="GO:0008270">
    <property type="term" value="F:zinc ion binding"/>
    <property type="evidence" value="ECO:0007669"/>
    <property type="project" value="UniProtKB-KW"/>
</dbReference>
<dbReference type="InterPro" id="IPR052035">
    <property type="entry name" value="ZnF_BED_domain_contain"/>
</dbReference>
<protein>
    <submittedName>
        <fullName evidence="7">BED-type domain-containing protein</fullName>
    </submittedName>
</protein>
<dbReference type="WBParaSite" id="ACRNAN_Path_44.g161.t1">
    <property type="protein sequence ID" value="ACRNAN_Path_44.g161.t1"/>
    <property type="gene ID" value="ACRNAN_Path_44.g161"/>
</dbReference>
<organism evidence="6 7">
    <name type="scientific">Acrobeloides nanus</name>
    <dbReference type="NCBI Taxonomy" id="290746"/>
    <lineage>
        <taxon>Eukaryota</taxon>
        <taxon>Metazoa</taxon>
        <taxon>Ecdysozoa</taxon>
        <taxon>Nematoda</taxon>
        <taxon>Chromadorea</taxon>
        <taxon>Rhabditida</taxon>
        <taxon>Tylenchina</taxon>
        <taxon>Cephalobomorpha</taxon>
        <taxon>Cephaloboidea</taxon>
        <taxon>Cephalobidae</taxon>
        <taxon>Acrobeloides</taxon>
    </lineage>
</organism>
<keyword evidence="5" id="KW-0539">Nucleus</keyword>
<comment type="subcellular location">
    <subcellularLocation>
        <location evidence="1">Nucleus</location>
    </subcellularLocation>
</comment>
<keyword evidence="3" id="KW-0863">Zinc-finger</keyword>
<keyword evidence="6" id="KW-1185">Reference proteome</keyword>
<evidence type="ECO:0000256" key="2">
    <source>
        <dbReference type="ARBA" id="ARBA00022723"/>
    </source>
</evidence>
<name>A0A914C6S4_9BILA</name>
<evidence type="ECO:0000313" key="6">
    <source>
        <dbReference type="Proteomes" id="UP000887540"/>
    </source>
</evidence>
<reference evidence="7" key="1">
    <citation type="submission" date="2022-11" db="UniProtKB">
        <authorList>
            <consortium name="WormBaseParasite"/>
        </authorList>
    </citation>
    <scope>IDENTIFICATION</scope>
</reference>
<evidence type="ECO:0000256" key="5">
    <source>
        <dbReference type="ARBA" id="ARBA00023242"/>
    </source>
</evidence>
<dbReference type="AlphaFoldDB" id="A0A914C6S4"/>
<evidence type="ECO:0000256" key="1">
    <source>
        <dbReference type="ARBA" id="ARBA00004123"/>
    </source>
</evidence>
<proteinExistence type="predicted"/>
<keyword evidence="2" id="KW-0479">Metal-binding</keyword>